<dbReference type="Pfam" id="PF13015">
    <property type="entry name" value="PRKCSH_1"/>
    <property type="match status" value="1"/>
</dbReference>
<dbReference type="PROSITE" id="PS51914">
    <property type="entry name" value="MRH"/>
    <property type="match status" value="1"/>
</dbReference>
<feature type="signal peptide" evidence="6">
    <location>
        <begin position="1"/>
        <end position="16"/>
    </location>
</feature>
<evidence type="ECO:0000256" key="3">
    <source>
        <dbReference type="ARBA" id="ARBA00022824"/>
    </source>
</evidence>
<evidence type="ECO:0000256" key="4">
    <source>
        <dbReference type="ARBA" id="ARBA00023157"/>
    </source>
</evidence>
<gene>
    <name evidence="8" type="ORF">SAMEA4029010_CIC11G00000002940</name>
</gene>
<feature type="chain" id="PRO_5013267384" description="Glucosidase 2 subunit beta" evidence="6">
    <location>
        <begin position="17"/>
        <end position="497"/>
    </location>
</feature>
<dbReference type="EMBL" id="LT635756">
    <property type="protein sequence ID" value="SGZ46819.1"/>
    <property type="molecule type" value="Genomic_DNA"/>
</dbReference>
<proteinExistence type="predicted"/>
<accession>A0A1L0D580</accession>
<name>A0A1L0D580_9ASCO</name>
<reference evidence="8 9" key="1">
    <citation type="submission" date="2016-10" db="EMBL/GenBank/DDBJ databases">
        <authorList>
            <person name="de Groot N.N."/>
        </authorList>
    </citation>
    <scope>NUCLEOTIDE SEQUENCE [LARGE SCALE GENOMIC DNA]</scope>
    <source>
        <strain evidence="8 9">CBS 141442</strain>
    </source>
</reference>
<keyword evidence="5" id="KW-0175">Coiled coil</keyword>
<dbReference type="InterPro" id="IPR009011">
    <property type="entry name" value="Man6P_isomerase_rcpt-bd_dom_sf"/>
</dbReference>
<feature type="coiled-coil region" evidence="5">
    <location>
        <begin position="340"/>
        <end position="367"/>
    </location>
</feature>
<evidence type="ECO:0000256" key="6">
    <source>
        <dbReference type="SAM" id="SignalP"/>
    </source>
</evidence>
<feature type="domain" description="MRH" evidence="7">
    <location>
        <begin position="366"/>
        <end position="479"/>
    </location>
</feature>
<keyword evidence="3" id="KW-0256">Endoplasmic reticulum</keyword>
<evidence type="ECO:0000256" key="1">
    <source>
        <dbReference type="ARBA" id="ARBA00022387"/>
    </source>
</evidence>
<dbReference type="PANTHER" id="PTHR12630:SF1">
    <property type="entry name" value="GLUCOSIDASE 2 SUBUNIT BETA"/>
    <property type="match status" value="1"/>
</dbReference>
<feature type="coiled-coil region" evidence="5">
    <location>
        <begin position="146"/>
        <end position="201"/>
    </location>
</feature>
<sequence>MLYIPSLLTLATIVAGHIMGVSPENQHLYDVSDDGTWRCLLDPSIVLQAHQINDNFCDCPDGSDEPGTNACEFTEDAPRYFYCANEGYIPKYIENFKVNDGVCDYDVCCDGSDEYLSGKCENRCGEVMQQYQNYINDKRLAMVNALKFKDELVAKARVNKAKLEEKVASMKSELQSKTQDLESLNQQLKEAEDEEANDENFSQSILNELASYAELIENQFSQLFASSNAQKERVAQLEQLLADLVKNYNPNFNDLSVKQCVKLFEEYISNKPQESENQPTLEKFKEGFASLAEKLKLWLPVSTPGIAIVPNLGNMMHYYYGQLISNFKPKEPTNEGQTPKRRFTGSLSKLKEKISSAEKDINAQMADFSIHDDSLQKNYGPNEILRAVEGEWVNKKIGEYTYKLGFLDAIYQDNTLVGRFANFDGSSLHYTQGSKCWNGPQRSAVVQIVCGPLNDLVSVSEPEKCQYKFILESPIGCSQMSNDEIGESFKVDTSGFN</sequence>
<keyword evidence="9" id="KW-1185">Reference proteome</keyword>
<dbReference type="Proteomes" id="UP000182334">
    <property type="component" value="Chromosome I"/>
</dbReference>
<dbReference type="PANTHER" id="PTHR12630">
    <property type="entry name" value="N-LINKED OLIGOSACCHARIDE PROCESSING"/>
    <property type="match status" value="1"/>
</dbReference>
<keyword evidence="2 6" id="KW-0732">Signal</keyword>
<dbReference type="OrthoDB" id="28322at2759"/>
<dbReference type="SUPFAM" id="SSF50911">
    <property type="entry name" value="Mannose 6-phosphate receptor domain"/>
    <property type="match status" value="1"/>
</dbReference>
<dbReference type="InterPro" id="IPR028146">
    <property type="entry name" value="PRKCSH_N"/>
</dbReference>
<dbReference type="InterPro" id="IPR039794">
    <property type="entry name" value="Gtb1-like"/>
</dbReference>
<dbReference type="GO" id="GO:0017177">
    <property type="term" value="C:glucosidase II complex"/>
    <property type="evidence" value="ECO:0007669"/>
    <property type="project" value="TreeGrafter"/>
</dbReference>
<protein>
    <recommendedName>
        <fullName evidence="1">Glucosidase 2 subunit beta</fullName>
    </recommendedName>
</protein>
<dbReference type="Pfam" id="PF12999">
    <property type="entry name" value="PRKCSH-like"/>
    <property type="match status" value="1"/>
</dbReference>
<dbReference type="STRING" id="45354.A0A1L0D580"/>
<evidence type="ECO:0000259" key="7">
    <source>
        <dbReference type="PROSITE" id="PS51914"/>
    </source>
</evidence>
<dbReference type="Gene3D" id="2.70.130.10">
    <property type="entry name" value="Mannose-6-phosphate receptor binding domain"/>
    <property type="match status" value="1"/>
</dbReference>
<dbReference type="AlphaFoldDB" id="A0A1L0D580"/>
<evidence type="ECO:0000313" key="9">
    <source>
        <dbReference type="Proteomes" id="UP000182334"/>
    </source>
</evidence>
<dbReference type="InterPro" id="IPR036607">
    <property type="entry name" value="PRKCSH"/>
</dbReference>
<dbReference type="GO" id="GO:0006491">
    <property type="term" value="P:N-glycan processing"/>
    <property type="evidence" value="ECO:0007669"/>
    <property type="project" value="TreeGrafter"/>
</dbReference>
<organism evidence="8 9">
    <name type="scientific">Sungouiella intermedia</name>
    <dbReference type="NCBI Taxonomy" id="45354"/>
    <lineage>
        <taxon>Eukaryota</taxon>
        <taxon>Fungi</taxon>
        <taxon>Dikarya</taxon>
        <taxon>Ascomycota</taxon>
        <taxon>Saccharomycotina</taxon>
        <taxon>Pichiomycetes</taxon>
        <taxon>Metschnikowiaceae</taxon>
        <taxon>Sungouiella</taxon>
    </lineage>
</organism>
<dbReference type="InterPro" id="IPR044865">
    <property type="entry name" value="MRH_dom"/>
</dbReference>
<evidence type="ECO:0000256" key="5">
    <source>
        <dbReference type="SAM" id="Coils"/>
    </source>
</evidence>
<keyword evidence="4" id="KW-1015">Disulfide bond</keyword>
<evidence type="ECO:0000256" key="2">
    <source>
        <dbReference type="ARBA" id="ARBA00022729"/>
    </source>
</evidence>
<evidence type="ECO:0000313" key="8">
    <source>
        <dbReference type="EMBL" id="SGZ46819.1"/>
    </source>
</evidence>